<feature type="compositionally biased region" description="Pro residues" evidence="1">
    <location>
        <begin position="261"/>
        <end position="270"/>
    </location>
</feature>
<dbReference type="AlphaFoldDB" id="A0A2B7XFY3"/>
<feature type="compositionally biased region" description="Pro residues" evidence="1">
    <location>
        <begin position="62"/>
        <end position="82"/>
    </location>
</feature>
<accession>A0A2B7XFY3</accession>
<keyword evidence="3" id="KW-1185">Reference proteome</keyword>
<evidence type="ECO:0000313" key="2">
    <source>
        <dbReference type="EMBL" id="PGH07622.1"/>
    </source>
</evidence>
<name>A0A2B7XFY3_9EURO</name>
<feature type="compositionally biased region" description="Low complexity" evidence="1">
    <location>
        <begin position="213"/>
        <end position="233"/>
    </location>
</feature>
<dbReference type="Proteomes" id="UP000224080">
    <property type="component" value="Unassembled WGS sequence"/>
</dbReference>
<dbReference type="EMBL" id="PDNC01000013">
    <property type="protein sequence ID" value="PGH07622.1"/>
    <property type="molecule type" value="Genomic_DNA"/>
</dbReference>
<protein>
    <submittedName>
        <fullName evidence="2">Uncharacterized protein</fullName>
    </submittedName>
</protein>
<sequence>MGTGKTKTDNSHKNGGRQESSSRPVSDSSSAPVQTSAPQPSPLRLSPIDPSRAHAPNRRLPPLFPRPGPMTQPQNPAQPPPNGNNAYPSKIFPATVQPAASLTHSLQSIYLREIEFHCICAARRFWEDHRPKPMLSLAVPNAARPSRPPSFDAPWRTINLLTHPAFQGLQQPIAKIFRAADQATGNDDGLGLREYLSLIADLDWDRVRRQQRQQHMVQQDQQRLQQHPQQQHQHQQEAHLHQGQQQLPPSGHPKNPALITIPPPTFPPPNTNVAHTARQEYSPRFTTAHLLDDLHTWCEAVMGAIQKVNVGDGDEGPVKLSLAELEGVVSSAKGLALSLNGTMEHHAIEGVWAKCLQSSHP</sequence>
<gene>
    <name evidence="2" type="ORF">GX51_01630</name>
</gene>
<comment type="caution">
    <text evidence="2">The sequence shown here is derived from an EMBL/GenBank/DDBJ whole genome shotgun (WGS) entry which is preliminary data.</text>
</comment>
<feature type="region of interest" description="Disordered" evidence="1">
    <location>
        <begin position="1"/>
        <end position="89"/>
    </location>
</feature>
<organism evidence="2 3">
    <name type="scientific">Blastomyces parvus</name>
    <dbReference type="NCBI Taxonomy" id="2060905"/>
    <lineage>
        <taxon>Eukaryota</taxon>
        <taxon>Fungi</taxon>
        <taxon>Dikarya</taxon>
        <taxon>Ascomycota</taxon>
        <taxon>Pezizomycotina</taxon>
        <taxon>Eurotiomycetes</taxon>
        <taxon>Eurotiomycetidae</taxon>
        <taxon>Onygenales</taxon>
        <taxon>Ajellomycetaceae</taxon>
        <taxon>Blastomyces</taxon>
    </lineage>
</organism>
<proteinExistence type="predicted"/>
<dbReference type="OrthoDB" id="4181111at2759"/>
<reference evidence="2 3" key="1">
    <citation type="submission" date="2017-10" db="EMBL/GenBank/DDBJ databases">
        <title>Comparative genomics in systemic dimorphic fungi from Ajellomycetaceae.</title>
        <authorList>
            <person name="Munoz J.F."/>
            <person name="Mcewen J.G."/>
            <person name="Clay O.K."/>
            <person name="Cuomo C.A."/>
        </authorList>
    </citation>
    <scope>NUCLEOTIDE SEQUENCE [LARGE SCALE GENOMIC DNA]</scope>
    <source>
        <strain evidence="2 3">UAMH130</strain>
    </source>
</reference>
<feature type="compositionally biased region" description="Basic and acidic residues" evidence="1">
    <location>
        <begin position="1"/>
        <end position="12"/>
    </location>
</feature>
<feature type="compositionally biased region" description="Low complexity" evidence="1">
    <location>
        <begin position="21"/>
        <end position="30"/>
    </location>
</feature>
<feature type="region of interest" description="Disordered" evidence="1">
    <location>
        <begin position="211"/>
        <end position="274"/>
    </location>
</feature>
<evidence type="ECO:0000313" key="3">
    <source>
        <dbReference type="Proteomes" id="UP000224080"/>
    </source>
</evidence>
<evidence type="ECO:0000256" key="1">
    <source>
        <dbReference type="SAM" id="MobiDB-lite"/>
    </source>
</evidence>